<dbReference type="InterPro" id="IPR011050">
    <property type="entry name" value="Pectin_lyase_fold/virulence"/>
</dbReference>
<evidence type="ECO:0000259" key="1">
    <source>
        <dbReference type="SMART" id="SM00912"/>
    </source>
</evidence>
<dbReference type="SMART" id="SM00912">
    <property type="entry name" value="Haemagg_act"/>
    <property type="match status" value="1"/>
</dbReference>
<dbReference type="InterPro" id="IPR011990">
    <property type="entry name" value="TPR-like_helical_dom_sf"/>
</dbReference>
<evidence type="ECO:0000313" key="3">
    <source>
        <dbReference type="Proteomes" id="UP000288096"/>
    </source>
</evidence>
<dbReference type="InterPro" id="IPR024983">
    <property type="entry name" value="CHAT_dom"/>
</dbReference>
<dbReference type="InterPro" id="IPR019734">
    <property type="entry name" value="TPR_rpt"/>
</dbReference>
<dbReference type="SMART" id="SM00028">
    <property type="entry name" value="TPR"/>
    <property type="match status" value="4"/>
</dbReference>
<sequence>MKLPIPLVLVILILQCGPAVLYADVSLDGTIGPAGAITFQGPDCDIRAEYGEQIGANLFHSFEQFSISSEESATFSGPTSVENIISRITGGDVSQIDGLLRSAIPGADLYFLNPAGVIFGPGAALDLSGAFHVSTADYLRMGTDEQFYTLPLKGEVLSASPPAAFGFLDSTPGPITFDGSAIESPGSTLSVIGGDISVTNGAGLSIDGGRLNMAGVASAGEVTPENAGLDVSSFTRLGDVTISGSDNGRSSSVYVQYGSIYIRGGRFLADNSEIFADTPYTVTEDTASVLDIRADTVEIRNNALISTDTFGPVDGSDLVIQAEETVDISGSTLRVGSFGTKASGNAGSLTIEGGDIVLRNGAQIQSESRQKSTGNGGDVRLKASGTVSLSDTAVDTFTTGVGNAGNVIIEAGNVQLEEGAEIRAYTQGTGNAGNVEISAEEKLTLQGDAAIKNQTENQGDAGDIRMTASRIQMGETASVSSSGTYLESGAGDAGQIYLRANDSILLEDATCIRTETGGQGQAGDIFLESNTVRITGRAWLSSASTSEQSGGDAGTITVDAAETAELSGGSFLTTEAADAGGGKIRVNAGQTVYLNGGEINTSVARGAENGGDITIGDDASHTGPEFVILSQATIRANADQGDGGAIFITTDNYFRSGDSVVEASSGRGNDGIIRIEAPDADITGSLAVLPDQFVRADQWQKTPCSRQSAENVSRFVIAERDGVPAFFDDWRPVHALVANRLPVNSDSPLAARYAALMESGNFAALAQMPQDIPPDIPGTVLRAAACSALGHYRKALEILSQTTDSDNAGFTALRRCALSDLHLCLGDTRTAIDDLKTAMTAAESSGSPLITAAVLNNQGNIRAVNRDYRGARQAYRQGLKALAGLSPAAPALKSAVRINMTRLESAAGDYREALKQAGQAMSEIVPLTDTWATAADLVAVSALDQEIRQKMGISDDLTDMESRLLRAARIGQVFRNDALVACAYGLLGRGYERAGQYDRAMIMTRKALFYARQGYFPEVLYRCQWQMGRLCRVQGQKAPAIAAFEAAIATLNPIRPEFFNGFRSRTRVFDQWVKPVYLGLTDLLLEGDARPERAREIMELLKRAELQDFFQDECLIASQSAGLTAERSMPRTAMIYPILLPDHLSLLVTLPDGVRQIRVPVNIGRLRRTVLEFREQLEEGDEDFPDNAQMLYNWLIRPVQAELTAHHIETLVIVPDGPLRLIPFAALHDGSRFLVETYALGTVPALSLTSTDPPAGRQHRILLSGLSGGRHGFAPLSNVVTELQSIRSFMDGTVLLDRDFTLGKFGAEMKTGQYDIVHMATHAVFSGSAHETFLLTYDDKLTMDGVDRIVRSSRIRGRQPELLTLSACETALGDERAAFGLAGIAIRAGAKSALATLWDTDDLAAFLAVEAFYRQLKRPDMSKAGALRAAQRMLLARPRYSHPEFWAPFLMIGNWL</sequence>
<organism evidence="2 3">
    <name type="scientific">Desulfonema ishimotonii</name>
    <dbReference type="NCBI Taxonomy" id="45657"/>
    <lineage>
        <taxon>Bacteria</taxon>
        <taxon>Pseudomonadati</taxon>
        <taxon>Thermodesulfobacteriota</taxon>
        <taxon>Desulfobacteria</taxon>
        <taxon>Desulfobacterales</taxon>
        <taxon>Desulfococcaceae</taxon>
        <taxon>Desulfonema</taxon>
    </lineage>
</organism>
<dbReference type="Pfam" id="PF12770">
    <property type="entry name" value="CHAT"/>
    <property type="match status" value="1"/>
</dbReference>
<dbReference type="OrthoDB" id="9761935at2"/>
<evidence type="ECO:0000313" key="2">
    <source>
        <dbReference type="EMBL" id="GBC62105.1"/>
    </source>
</evidence>
<reference evidence="3" key="1">
    <citation type="submission" date="2017-11" db="EMBL/GenBank/DDBJ databases">
        <authorList>
            <person name="Watanabe M."/>
            <person name="Kojima H."/>
        </authorList>
    </citation>
    <scope>NUCLEOTIDE SEQUENCE [LARGE SCALE GENOMIC DNA]</scope>
    <source>
        <strain evidence="3">Tokyo 01</strain>
    </source>
</reference>
<dbReference type="SUPFAM" id="SSF51126">
    <property type="entry name" value="Pectin lyase-like"/>
    <property type="match status" value="2"/>
</dbReference>
<proteinExistence type="predicted"/>
<dbReference type="PANTHER" id="PTHR10098">
    <property type="entry name" value="RAPSYN-RELATED"/>
    <property type="match status" value="1"/>
</dbReference>
<dbReference type="Gene3D" id="2.160.20.10">
    <property type="entry name" value="Single-stranded right-handed beta-helix, Pectin lyase-like"/>
    <property type="match status" value="2"/>
</dbReference>
<dbReference type="NCBIfam" id="TIGR01901">
    <property type="entry name" value="adhes_NPXG"/>
    <property type="match status" value="1"/>
</dbReference>
<reference evidence="3" key="2">
    <citation type="submission" date="2019-01" db="EMBL/GenBank/DDBJ databases">
        <title>Genome sequence of Desulfonema ishimotonii strain Tokyo 01.</title>
        <authorList>
            <person name="Fukui M."/>
        </authorList>
    </citation>
    <scope>NUCLEOTIDE SEQUENCE [LARGE SCALE GENOMIC DNA]</scope>
    <source>
        <strain evidence="3">Tokyo 01</strain>
    </source>
</reference>
<feature type="domain" description="Filamentous haemagglutinin FhaB/tRNA nuclease CdiA-like TPS" evidence="1">
    <location>
        <begin position="22"/>
        <end position="142"/>
    </location>
</feature>
<dbReference type="Gene3D" id="1.25.40.10">
    <property type="entry name" value="Tetratricopeptide repeat domain"/>
    <property type="match status" value="2"/>
</dbReference>
<dbReference type="RefSeq" id="WP_124329308.1">
    <property type="nucleotide sequence ID" value="NZ_BEXT01000001.1"/>
</dbReference>
<comment type="caution">
    <text evidence="2">The sequence shown here is derived from an EMBL/GenBank/DDBJ whole genome shotgun (WGS) entry which is preliminary data.</text>
</comment>
<name>A0A401FYR8_9BACT</name>
<dbReference type="InterPro" id="IPR008638">
    <property type="entry name" value="FhaB/CdiA-like_TPS"/>
</dbReference>
<dbReference type="EMBL" id="BEXT01000001">
    <property type="protein sequence ID" value="GBC62105.1"/>
    <property type="molecule type" value="Genomic_DNA"/>
</dbReference>
<dbReference type="InterPro" id="IPR012334">
    <property type="entry name" value="Pectin_lyas_fold"/>
</dbReference>
<dbReference type="PANTHER" id="PTHR10098:SF112">
    <property type="entry name" value="SLR0380 PROTEIN"/>
    <property type="match status" value="1"/>
</dbReference>
<dbReference type="SUPFAM" id="SSF81901">
    <property type="entry name" value="HCP-like"/>
    <property type="match status" value="1"/>
</dbReference>
<dbReference type="Proteomes" id="UP000288096">
    <property type="component" value="Unassembled WGS sequence"/>
</dbReference>
<dbReference type="Pfam" id="PF05860">
    <property type="entry name" value="TPS"/>
    <property type="match status" value="1"/>
</dbReference>
<protein>
    <recommendedName>
        <fullName evidence="1">Filamentous haemagglutinin FhaB/tRNA nuclease CdiA-like TPS domain-containing protein</fullName>
    </recommendedName>
</protein>
<accession>A0A401FYR8</accession>
<gene>
    <name evidence="2" type="ORF">DENIS_3068</name>
</gene>
<keyword evidence="3" id="KW-1185">Reference proteome</keyword>